<dbReference type="Pfam" id="PF00069">
    <property type="entry name" value="Pkinase"/>
    <property type="match status" value="1"/>
</dbReference>
<evidence type="ECO:0000256" key="4">
    <source>
        <dbReference type="ARBA" id="ARBA00022840"/>
    </source>
</evidence>
<evidence type="ECO:0000313" key="6">
    <source>
        <dbReference type="EMBL" id="KAF9441524.1"/>
    </source>
</evidence>
<keyword evidence="3 6" id="KW-0418">Kinase</keyword>
<dbReference type="SUPFAM" id="SSF56112">
    <property type="entry name" value="Protein kinase-like (PK-like)"/>
    <property type="match status" value="1"/>
</dbReference>
<evidence type="ECO:0000256" key="3">
    <source>
        <dbReference type="ARBA" id="ARBA00022777"/>
    </source>
</evidence>
<dbReference type="PROSITE" id="PS50011">
    <property type="entry name" value="PROTEIN_KINASE_DOM"/>
    <property type="match status" value="1"/>
</dbReference>
<reference evidence="6" key="1">
    <citation type="submission" date="2020-11" db="EMBL/GenBank/DDBJ databases">
        <authorList>
            <consortium name="DOE Joint Genome Institute"/>
            <person name="Ahrendt S."/>
            <person name="Riley R."/>
            <person name="Andreopoulos W."/>
            <person name="Labutti K."/>
            <person name="Pangilinan J."/>
            <person name="Ruiz-Duenas F.J."/>
            <person name="Barrasa J.M."/>
            <person name="Sanchez-Garcia M."/>
            <person name="Camarero S."/>
            <person name="Miyauchi S."/>
            <person name="Serrano A."/>
            <person name="Linde D."/>
            <person name="Babiker R."/>
            <person name="Drula E."/>
            <person name="Ayuso-Fernandez I."/>
            <person name="Pacheco R."/>
            <person name="Padilla G."/>
            <person name="Ferreira P."/>
            <person name="Barriuso J."/>
            <person name="Kellner H."/>
            <person name="Castanera R."/>
            <person name="Alfaro M."/>
            <person name="Ramirez L."/>
            <person name="Pisabarro A.G."/>
            <person name="Kuo A."/>
            <person name="Tritt A."/>
            <person name="Lipzen A."/>
            <person name="He G."/>
            <person name="Yan M."/>
            <person name="Ng V."/>
            <person name="Cullen D."/>
            <person name="Martin F."/>
            <person name="Rosso M.-N."/>
            <person name="Henrissat B."/>
            <person name="Hibbett D."/>
            <person name="Martinez A.T."/>
            <person name="Grigoriev I.V."/>
        </authorList>
    </citation>
    <scope>NUCLEOTIDE SEQUENCE</scope>
    <source>
        <strain evidence="6">MF-IS2</strain>
    </source>
</reference>
<proteinExistence type="predicted"/>
<sequence>MGLGCCQDPATNRRCPGDSSTTGSHRFQEGQLFATTSKILLQDLIYLKHLNREARAWKDLEHTNILEFLGFCWKSGRFGLPSFVSPYCENGTVGQYIIANPTADRLFIIKGVAQGLKYLHDRHMIHGDLKPNNILISASEQPVLCDFGRSKILTFSGFTATSYAGACRYQAPELFENTDLTKAVDVYAFAISAYQISTNQKPYNNINNEGSVVLAVSRGRRPERPNPLEPHQNIIWPLLENCWK</sequence>
<evidence type="ECO:0000256" key="2">
    <source>
        <dbReference type="ARBA" id="ARBA00022741"/>
    </source>
</evidence>
<dbReference type="Gene3D" id="1.10.510.10">
    <property type="entry name" value="Transferase(Phosphotransferase) domain 1"/>
    <property type="match status" value="1"/>
</dbReference>
<dbReference type="SMART" id="SM00220">
    <property type="entry name" value="S_TKc"/>
    <property type="match status" value="1"/>
</dbReference>
<name>A0A9P5X0U2_9AGAR</name>
<comment type="caution">
    <text evidence="6">The sequence shown here is derived from an EMBL/GenBank/DDBJ whole genome shotgun (WGS) entry which is preliminary data.</text>
</comment>
<dbReference type="InterPro" id="IPR000719">
    <property type="entry name" value="Prot_kinase_dom"/>
</dbReference>
<dbReference type="PANTHER" id="PTHR44329:SF288">
    <property type="entry name" value="MITOGEN-ACTIVATED PROTEIN KINASE KINASE KINASE 20"/>
    <property type="match status" value="1"/>
</dbReference>
<dbReference type="InterPro" id="IPR011009">
    <property type="entry name" value="Kinase-like_dom_sf"/>
</dbReference>
<dbReference type="GO" id="GO:0005524">
    <property type="term" value="F:ATP binding"/>
    <property type="evidence" value="ECO:0007669"/>
    <property type="project" value="UniProtKB-KW"/>
</dbReference>
<gene>
    <name evidence="6" type="ORF">P691DRAFT_683617</name>
</gene>
<dbReference type="Proteomes" id="UP000807342">
    <property type="component" value="Unassembled WGS sequence"/>
</dbReference>
<dbReference type="PANTHER" id="PTHR44329">
    <property type="entry name" value="SERINE/THREONINE-PROTEIN KINASE TNNI3K-RELATED"/>
    <property type="match status" value="1"/>
</dbReference>
<evidence type="ECO:0000256" key="1">
    <source>
        <dbReference type="ARBA" id="ARBA00022679"/>
    </source>
</evidence>
<organism evidence="6 7">
    <name type="scientific">Macrolepiota fuliginosa MF-IS2</name>
    <dbReference type="NCBI Taxonomy" id="1400762"/>
    <lineage>
        <taxon>Eukaryota</taxon>
        <taxon>Fungi</taxon>
        <taxon>Dikarya</taxon>
        <taxon>Basidiomycota</taxon>
        <taxon>Agaricomycotina</taxon>
        <taxon>Agaricomycetes</taxon>
        <taxon>Agaricomycetidae</taxon>
        <taxon>Agaricales</taxon>
        <taxon>Agaricineae</taxon>
        <taxon>Agaricaceae</taxon>
        <taxon>Macrolepiota</taxon>
    </lineage>
</organism>
<dbReference type="AlphaFoldDB" id="A0A9P5X0U2"/>
<feature type="domain" description="Protein kinase" evidence="5">
    <location>
        <begin position="1"/>
        <end position="244"/>
    </location>
</feature>
<dbReference type="InterPro" id="IPR051681">
    <property type="entry name" value="Ser/Thr_Kinases-Pseudokinases"/>
</dbReference>
<keyword evidence="4" id="KW-0067">ATP-binding</keyword>
<dbReference type="PROSITE" id="PS00108">
    <property type="entry name" value="PROTEIN_KINASE_ST"/>
    <property type="match status" value="1"/>
</dbReference>
<dbReference type="GO" id="GO:0004674">
    <property type="term" value="F:protein serine/threonine kinase activity"/>
    <property type="evidence" value="ECO:0007669"/>
    <property type="project" value="TreeGrafter"/>
</dbReference>
<dbReference type="OrthoDB" id="5966500at2759"/>
<evidence type="ECO:0000313" key="7">
    <source>
        <dbReference type="Proteomes" id="UP000807342"/>
    </source>
</evidence>
<accession>A0A9P5X0U2</accession>
<keyword evidence="7" id="KW-1185">Reference proteome</keyword>
<dbReference type="EMBL" id="MU151877">
    <property type="protein sequence ID" value="KAF9441524.1"/>
    <property type="molecule type" value="Genomic_DNA"/>
</dbReference>
<dbReference type="InterPro" id="IPR008271">
    <property type="entry name" value="Ser/Thr_kinase_AS"/>
</dbReference>
<evidence type="ECO:0000259" key="5">
    <source>
        <dbReference type="PROSITE" id="PS50011"/>
    </source>
</evidence>
<protein>
    <submittedName>
        <fullName evidence="6">Kinase-like protein</fullName>
    </submittedName>
</protein>
<dbReference type="PIRSF" id="PIRSF000654">
    <property type="entry name" value="Integrin-linked_kinase"/>
    <property type="match status" value="1"/>
</dbReference>
<keyword evidence="2" id="KW-0547">Nucleotide-binding</keyword>
<feature type="non-terminal residue" evidence="6">
    <location>
        <position position="244"/>
    </location>
</feature>
<keyword evidence="1" id="KW-0808">Transferase</keyword>